<dbReference type="InterPro" id="IPR000943">
    <property type="entry name" value="RNA_pol_sigma70"/>
</dbReference>
<evidence type="ECO:0000256" key="7">
    <source>
        <dbReference type="RuleBase" id="RU362124"/>
    </source>
</evidence>
<dbReference type="Gene3D" id="1.20.120.1810">
    <property type="match status" value="1"/>
</dbReference>
<evidence type="ECO:0000256" key="5">
    <source>
        <dbReference type="ARBA" id="ARBA00023125"/>
    </source>
</evidence>
<dbReference type="InterPro" id="IPR001387">
    <property type="entry name" value="Cro/C1-type_HTH"/>
</dbReference>
<proteinExistence type="inferred from homology"/>
<dbReference type="GO" id="GO:0003677">
    <property type="term" value="F:DNA binding"/>
    <property type="evidence" value="ECO:0007669"/>
    <property type="project" value="UniProtKB-KW"/>
</dbReference>
<keyword evidence="2" id="KW-0749">Sporulation</keyword>
<dbReference type="InterPro" id="IPR007627">
    <property type="entry name" value="RNA_pol_sigma70_r2"/>
</dbReference>
<keyword evidence="3 7" id="KW-0805">Transcription regulation</keyword>
<dbReference type="NCBIfam" id="TIGR02937">
    <property type="entry name" value="sigma70-ECF"/>
    <property type="match status" value="1"/>
</dbReference>
<dbReference type="Proteomes" id="UP000199158">
    <property type="component" value="Unassembled WGS sequence"/>
</dbReference>
<dbReference type="AlphaFoldDB" id="A0A1H7ZG99"/>
<dbReference type="Pfam" id="PF04545">
    <property type="entry name" value="Sigma70_r4"/>
    <property type="match status" value="1"/>
</dbReference>
<feature type="domain" description="HTH cro/C1-type" evidence="8">
    <location>
        <begin position="239"/>
        <end position="259"/>
    </location>
</feature>
<evidence type="ECO:0000256" key="4">
    <source>
        <dbReference type="ARBA" id="ARBA00023082"/>
    </source>
</evidence>
<protein>
    <recommendedName>
        <fullName evidence="7">RNA polymerase sigma factor</fullName>
    </recommendedName>
</protein>
<keyword evidence="6 7" id="KW-0804">Transcription</keyword>
<dbReference type="PROSITE" id="PS00716">
    <property type="entry name" value="SIGMA70_2"/>
    <property type="match status" value="1"/>
</dbReference>
<dbReference type="EMBL" id="FOCG01000001">
    <property type="protein sequence ID" value="SEM57293.1"/>
    <property type="molecule type" value="Genomic_DNA"/>
</dbReference>
<dbReference type="PRINTS" id="PR00046">
    <property type="entry name" value="SIGMA70FCT"/>
</dbReference>
<accession>A0A1H7ZG99</accession>
<dbReference type="SUPFAM" id="SSF88946">
    <property type="entry name" value="Sigma2 domain of RNA polymerase sigma factors"/>
    <property type="match status" value="1"/>
</dbReference>
<sequence length="273" mass="30831">MDGSDVKSADIYMESKIFIYSGIIAKGVVVMERLLTIGCQKFKGTWLWRLISALELGGKVFYINGPESLPPPLTREEEAVVFTGLENNDSSARQVLITHNLRLVVYIARKFESTGIGVEDLISIGTIGLIKAVNTFCPSRNIKLATYASRCIENEILMFLRKTQSLKNEVSIDEPLNIDWDGNELLLSDILGTESDSVNKNIESDVEKSILHEAVNRLSERERNIMQLRFGLLDGIEHTQKEVADMIGISQSYISRLEKRIIKRLKKELERIV</sequence>
<dbReference type="InterPro" id="IPR036388">
    <property type="entry name" value="WH-like_DNA-bd_sf"/>
</dbReference>
<gene>
    <name evidence="9" type="ORF">SAMN05216180_0649</name>
</gene>
<dbReference type="Gene3D" id="1.10.10.10">
    <property type="entry name" value="Winged helix-like DNA-binding domain superfamily/Winged helix DNA-binding domain"/>
    <property type="match status" value="1"/>
</dbReference>
<keyword evidence="10" id="KW-1185">Reference proteome</keyword>
<dbReference type="PROSITE" id="PS50943">
    <property type="entry name" value="HTH_CROC1"/>
    <property type="match status" value="1"/>
</dbReference>
<dbReference type="GO" id="GO:0006352">
    <property type="term" value="P:DNA-templated transcription initiation"/>
    <property type="evidence" value="ECO:0007669"/>
    <property type="project" value="InterPro"/>
</dbReference>
<dbReference type="PANTHER" id="PTHR30376">
    <property type="entry name" value="SIGMA FACTOR RPOH HEAT SHOCK RELATED"/>
    <property type="match status" value="1"/>
</dbReference>
<comment type="similarity">
    <text evidence="1 7">Belongs to the sigma-70 factor family.</text>
</comment>
<evidence type="ECO:0000256" key="2">
    <source>
        <dbReference type="ARBA" id="ARBA00022969"/>
    </source>
</evidence>
<dbReference type="NCBIfam" id="TIGR02835">
    <property type="entry name" value="spore_sigmaE"/>
    <property type="match status" value="1"/>
</dbReference>
<dbReference type="NCBIfam" id="NF004471">
    <property type="entry name" value="PRK05803.1"/>
    <property type="match status" value="1"/>
</dbReference>
<dbReference type="InterPro" id="IPR014284">
    <property type="entry name" value="RNA_pol_sigma-70_dom"/>
</dbReference>
<dbReference type="InterPro" id="IPR014200">
    <property type="entry name" value="RNA_pol_sigma-E"/>
</dbReference>
<evidence type="ECO:0000313" key="9">
    <source>
        <dbReference type="EMBL" id="SEM57293.1"/>
    </source>
</evidence>
<dbReference type="STRING" id="474960.SAMN05216180_0649"/>
<keyword evidence="4 7" id="KW-0731">Sigma factor</keyword>
<dbReference type="GO" id="GO:0030435">
    <property type="term" value="P:sporulation resulting in formation of a cellular spore"/>
    <property type="evidence" value="ECO:0007669"/>
    <property type="project" value="UniProtKB-KW"/>
</dbReference>
<evidence type="ECO:0000313" key="10">
    <source>
        <dbReference type="Proteomes" id="UP000199158"/>
    </source>
</evidence>
<name>A0A1H7ZG99_9FIRM</name>
<dbReference type="SUPFAM" id="SSF88659">
    <property type="entry name" value="Sigma3 and sigma4 domains of RNA polymerase sigma factors"/>
    <property type="match status" value="1"/>
</dbReference>
<dbReference type="InterPro" id="IPR007630">
    <property type="entry name" value="RNA_pol_sigma70_r4"/>
</dbReference>
<evidence type="ECO:0000259" key="8">
    <source>
        <dbReference type="PROSITE" id="PS50943"/>
    </source>
</evidence>
<keyword evidence="5 7" id="KW-0238">DNA-binding</keyword>
<dbReference type="InterPro" id="IPR013325">
    <property type="entry name" value="RNA_pol_sigma_r2"/>
</dbReference>
<dbReference type="CDD" id="cd06171">
    <property type="entry name" value="Sigma70_r4"/>
    <property type="match status" value="1"/>
</dbReference>
<organism evidence="9 10">
    <name type="scientific">Hydrogenoanaerobacterium saccharovorans</name>
    <dbReference type="NCBI Taxonomy" id="474960"/>
    <lineage>
        <taxon>Bacteria</taxon>
        <taxon>Bacillati</taxon>
        <taxon>Bacillota</taxon>
        <taxon>Clostridia</taxon>
        <taxon>Eubacteriales</taxon>
        <taxon>Oscillospiraceae</taxon>
        <taxon>Hydrogenoanaerobacterium</taxon>
    </lineage>
</organism>
<dbReference type="InterPro" id="IPR013324">
    <property type="entry name" value="RNA_pol_sigma_r3/r4-like"/>
</dbReference>
<dbReference type="NCBIfam" id="NF006158">
    <property type="entry name" value="PRK08301.1"/>
    <property type="match status" value="1"/>
</dbReference>
<evidence type="ECO:0000256" key="6">
    <source>
        <dbReference type="ARBA" id="ARBA00023163"/>
    </source>
</evidence>
<dbReference type="PROSITE" id="PS00715">
    <property type="entry name" value="SIGMA70_1"/>
    <property type="match status" value="1"/>
</dbReference>
<dbReference type="GO" id="GO:0016987">
    <property type="term" value="F:sigma factor activity"/>
    <property type="evidence" value="ECO:0007669"/>
    <property type="project" value="UniProtKB-KW"/>
</dbReference>
<reference evidence="9 10" key="1">
    <citation type="submission" date="2016-10" db="EMBL/GenBank/DDBJ databases">
        <authorList>
            <person name="de Groot N.N."/>
        </authorList>
    </citation>
    <scope>NUCLEOTIDE SEQUENCE [LARGE SCALE GENOMIC DNA]</scope>
    <source>
        <strain evidence="9 10">CGMCC 1.5070</strain>
    </source>
</reference>
<comment type="function">
    <text evidence="7">Sigma factors are initiation factors that promote the attachment of RNA polymerase to specific initiation sites and are then released.</text>
</comment>
<dbReference type="InterPro" id="IPR050813">
    <property type="entry name" value="Sigma-70_Factor"/>
</dbReference>
<dbReference type="PANTHER" id="PTHR30376:SF3">
    <property type="entry name" value="RNA POLYMERASE SIGMA FACTOR RPOH"/>
    <property type="match status" value="1"/>
</dbReference>
<evidence type="ECO:0000256" key="1">
    <source>
        <dbReference type="ARBA" id="ARBA00007788"/>
    </source>
</evidence>
<dbReference type="Pfam" id="PF04542">
    <property type="entry name" value="Sigma70_r2"/>
    <property type="match status" value="1"/>
</dbReference>
<evidence type="ECO:0000256" key="3">
    <source>
        <dbReference type="ARBA" id="ARBA00023015"/>
    </source>
</evidence>